<feature type="region of interest" description="Disordered" evidence="1">
    <location>
        <begin position="423"/>
        <end position="442"/>
    </location>
</feature>
<dbReference type="PANTHER" id="PTHR31973:SF157">
    <property type="entry name" value="SWIM-TYPE DOMAIN-CONTAINING PROTEIN"/>
    <property type="match status" value="1"/>
</dbReference>
<reference evidence="3" key="1">
    <citation type="submission" date="2019-10" db="EMBL/GenBank/DDBJ databases">
        <authorList>
            <person name="Zhang R."/>
            <person name="Pan Y."/>
            <person name="Wang J."/>
            <person name="Ma R."/>
            <person name="Yu S."/>
        </authorList>
    </citation>
    <scope>NUCLEOTIDE SEQUENCE</scope>
    <source>
        <strain evidence="3">LA-IB0</strain>
        <tissue evidence="3">Leaf</tissue>
    </source>
</reference>
<dbReference type="Pfam" id="PF03108">
    <property type="entry name" value="DBD_Tnp_Mut"/>
    <property type="match status" value="1"/>
</dbReference>
<accession>A0AAV6XSD1</accession>
<evidence type="ECO:0000259" key="2">
    <source>
        <dbReference type="Pfam" id="PF03108"/>
    </source>
</evidence>
<name>A0AAV6XSD1_9LAMI</name>
<evidence type="ECO:0000313" key="4">
    <source>
        <dbReference type="Proteomes" id="UP000826271"/>
    </source>
</evidence>
<comment type="caution">
    <text evidence="3">The sequence shown here is derived from an EMBL/GenBank/DDBJ whole genome shotgun (WGS) entry which is preliminary data.</text>
</comment>
<feature type="domain" description="Transposase MuDR plant" evidence="2">
    <location>
        <begin position="109"/>
        <end position="171"/>
    </location>
</feature>
<evidence type="ECO:0000313" key="3">
    <source>
        <dbReference type="EMBL" id="KAG8383577.1"/>
    </source>
</evidence>
<dbReference type="AlphaFoldDB" id="A0AAV6XSD1"/>
<dbReference type="PANTHER" id="PTHR31973">
    <property type="entry name" value="POLYPROTEIN, PUTATIVE-RELATED"/>
    <property type="match status" value="1"/>
</dbReference>
<proteinExistence type="predicted"/>
<keyword evidence="4" id="KW-1185">Reference proteome</keyword>
<dbReference type="InterPro" id="IPR004332">
    <property type="entry name" value="Transposase_MuDR"/>
</dbReference>
<dbReference type="Proteomes" id="UP000826271">
    <property type="component" value="Unassembled WGS sequence"/>
</dbReference>
<dbReference type="EMBL" id="WHWC01000004">
    <property type="protein sequence ID" value="KAG8383577.1"/>
    <property type="molecule type" value="Genomic_DNA"/>
</dbReference>
<sequence>MVFRRLGTEPDEKVVHFSVKYAPNQLTLLKDQAGLDTLMELNDKFAHIYVSSTRDIHAYTSSNAQNNRCLPSTIQGTQPTKNESSGALSTDMVSYGDRLIPHACSVWDDIIVGEGQAFENAEAFRLAIYKYSIAHRFSYKFNHNRARYMSIQCVMEGCPWKISAGHDGGSKSVSIKKFNNFHSHSPADLINFKPRFSSKLMGDIVSDKISSNYSYLPKQNYHDVWGDHQLKMSYHQAWATKERAKQMLDGNVEDSYRNHAYCYRHVKENFGAYINRNPHFKLQSAAKARALKNLDDIAYARTIEKYSHALVRMKNFHPYLYDWVVANGPEHWSNALFLKPRWDRMNTNPAESFNAWMGEDRFLPIGKMMQAHCKNYARLLLNKVDDMHNWKIPVGNKIEKKIIENQNTNVVFCETTDMFSSSSSQGMTGLLPPKTKRAPGRPCKRRIESQFMSASALRCSRCNQIGHNKSTCKEPI</sequence>
<evidence type="ECO:0000256" key="1">
    <source>
        <dbReference type="SAM" id="MobiDB-lite"/>
    </source>
</evidence>
<gene>
    <name evidence="3" type="ORF">BUALT_Bualt04G0028000</name>
</gene>
<organism evidence="3 4">
    <name type="scientific">Buddleja alternifolia</name>
    <dbReference type="NCBI Taxonomy" id="168488"/>
    <lineage>
        <taxon>Eukaryota</taxon>
        <taxon>Viridiplantae</taxon>
        <taxon>Streptophyta</taxon>
        <taxon>Embryophyta</taxon>
        <taxon>Tracheophyta</taxon>
        <taxon>Spermatophyta</taxon>
        <taxon>Magnoliopsida</taxon>
        <taxon>eudicotyledons</taxon>
        <taxon>Gunneridae</taxon>
        <taxon>Pentapetalae</taxon>
        <taxon>asterids</taxon>
        <taxon>lamiids</taxon>
        <taxon>Lamiales</taxon>
        <taxon>Scrophulariaceae</taxon>
        <taxon>Buddlejeae</taxon>
        <taxon>Buddleja</taxon>
    </lineage>
</organism>
<protein>
    <recommendedName>
        <fullName evidence="2">Transposase MuDR plant domain-containing protein</fullName>
    </recommendedName>
</protein>